<reference evidence="2 3" key="1">
    <citation type="submission" date="2019-06" db="EMBL/GenBank/DDBJ databases">
        <title>A chromosomal-level reference genome of Carpinus fangiana (Coryloideae, Betulaceae).</title>
        <authorList>
            <person name="Yang X."/>
            <person name="Wang Z."/>
            <person name="Zhang L."/>
            <person name="Hao G."/>
            <person name="Liu J."/>
            <person name="Yang Y."/>
        </authorList>
    </citation>
    <scope>NUCLEOTIDE SEQUENCE [LARGE SCALE GENOMIC DNA]</scope>
    <source>
        <strain evidence="2">Cfa_2016G</strain>
        <tissue evidence="2">Leaf</tissue>
    </source>
</reference>
<gene>
    <name evidence="2" type="ORF">FH972_021413</name>
</gene>
<sequence length="111" mass="11979">MPPPAITAHIAQPPNILAHLAPQVHLDRQLAQADRQRVQPRLAELRQGRRRVHVVLRQQARQQAVALRRERRLRGQRGGFRGRVGVQGGGESGGGARAEGARGAADAVEGG</sequence>
<evidence type="ECO:0000313" key="2">
    <source>
        <dbReference type="EMBL" id="KAB8337109.1"/>
    </source>
</evidence>
<feature type="region of interest" description="Disordered" evidence="1">
    <location>
        <begin position="76"/>
        <end position="111"/>
    </location>
</feature>
<dbReference type="Proteomes" id="UP000327013">
    <property type="component" value="Unassembled WGS sequence"/>
</dbReference>
<evidence type="ECO:0000256" key="1">
    <source>
        <dbReference type="SAM" id="MobiDB-lite"/>
    </source>
</evidence>
<protein>
    <submittedName>
        <fullName evidence="2">Uncharacterized protein</fullName>
    </submittedName>
</protein>
<feature type="compositionally biased region" description="Gly residues" evidence="1">
    <location>
        <begin position="76"/>
        <end position="97"/>
    </location>
</feature>
<organism evidence="2 3">
    <name type="scientific">Carpinus fangiana</name>
    <dbReference type="NCBI Taxonomy" id="176857"/>
    <lineage>
        <taxon>Eukaryota</taxon>
        <taxon>Viridiplantae</taxon>
        <taxon>Streptophyta</taxon>
        <taxon>Embryophyta</taxon>
        <taxon>Tracheophyta</taxon>
        <taxon>Spermatophyta</taxon>
        <taxon>Magnoliopsida</taxon>
        <taxon>eudicotyledons</taxon>
        <taxon>Gunneridae</taxon>
        <taxon>Pentapetalae</taxon>
        <taxon>rosids</taxon>
        <taxon>fabids</taxon>
        <taxon>Fagales</taxon>
        <taxon>Betulaceae</taxon>
        <taxon>Carpinus</taxon>
    </lineage>
</organism>
<dbReference type="EMBL" id="VIBQ01000009">
    <property type="protein sequence ID" value="KAB8337109.1"/>
    <property type="molecule type" value="Genomic_DNA"/>
</dbReference>
<name>A0A5N6KPU4_9ROSI</name>
<feature type="compositionally biased region" description="Low complexity" evidence="1">
    <location>
        <begin position="101"/>
        <end position="111"/>
    </location>
</feature>
<evidence type="ECO:0000313" key="3">
    <source>
        <dbReference type="Proteomes" id="UP000327013"/>
    </source>
</evidence>
<keyword evidence="3" id="KW-1185">Reference proteome</keyword>
<comment type="caution">
    <text evidence="2">The sequence shown here is derived from an EMBL/GenBank/DDBJ whole genome shotgun (WGS) entry which is preliminary data.</text>
</comment>
<dbReference type="AlphaFoldDB" id="A0A5N6KPU4"/>
<accession>A0A5N6KPU4</accession>
<proteinExistence type="predicted"/>